<keyword evidence="15" id="KW-1185">Reference proteome</keyword>
<dbReference type="PROSITE" id="PS52016">
    <property type="entry name" value="TONB_DEPENDENT_REC_3"/>
    <property type="match status" value="1"/>
</dbReference>
<evidence type="ECO:0000256" key="5">
    <source>
        <dbReference type="ARBA" id="ARBA00022692"/>
    </source>
</evidence>
<protein>
    <submittedName>
        <fullName evidence="14">TonB-dependent receptor</fullName>
    </submittedName>
</protein>
<evidence type="ECO:0000256" key="7">
    <source>
        <dbReference type="ARBA" id="ARBA00023065"/>
    </source>
</evidence>
<accession>A0AAE9ZVJ1</accession>
<comment type="subcellular location">
    <subcellularLocation>
        <location evidence="1 11">Cell outer membrane</location>
        <topology evidence="1 11">Multi-pass membrane protein</topology>
    </subcellularLocation>
</comment>
<evidence type="ECO:0000256" key="8">
    <source>
        <dbReference type="ARBA" id="ARBA00023077"/>
    </source>
</evidence>
<dbReference type="GO" id="GO:0006826">
    <property type="term" value="P:iron ion transport"/>
    <property type="evidence" value="ECO:0007669"/>
    <property type="project" value="UniProtKB-KW"/>
</dbReference>
<evidence type="ECO:0000313" key="14">
    <source>
        <dbReference type="EMBL" id="WED64872.1"/>
    </source>
</evidence>
<proteinExistence type="inferred from homology"/>
<dbReference type="Proteomes" id="UP001218638">
    <property type="component" value="Chromosome"/>
</dbReference>
<dbReference type="AlphaFoldDB" id="A0AAE9ZVJ1"/>
<name>A0AAE9ZVJ1_9BACT</name>
<keyword evidence="5 11" id="KW-0812">Transmembrane</keyword>
<keyword evidence="2 11" id="KW-0813">Transport</keyword>
<keyword evidence="4" id="KW-0410">Iron transport</keyword>
<evidence type="ECO:0000256" key="11">
    <source>
        <dbReference type="PROSITE-ProRule" id="PRU01360"/>
    </source>
</evidence>
<dbReference type="PANTHER" id="PTHR32552">
    <property type="entry name" value="FERRICHROME IRON RECEPTOR-RELATED"/>
    <property type="match status" value="1"/>
</dbReference>
<keyword evidence="3 11" id="KW-1134">Transmembrane beta strand</keyword>
<keyword evidence="8" id="KW-0798">TonB box</keyword>
<dbReference type="InterPro" id="IPR036942">
    <property type="entry name" value="Beta-barrel_TonB_sf"/>
</dbReference>
<evidence type="ECO:0000256" key="10">
    <source>
        <dbReference type="ARBA" id="ARBA00023237"/>
    </source>
</evidence>
<dbReference type="KEGG" id="slom:PXH66_21205"/>
<dbReference type="EMBL" id="CP119075">
    <property type="protein sequence ID" value="WED64872.1"/>
    <property type="molecule type" value="Genomic_DNA"/>
</dbReference>
<organism evidence="14 15">
    <name type="scientific">Synoicihabitans lomoniglobus</name>
    <dbReference type="NCBI Taxonomy" id="2909285"/>
    <lineage>
        <taxon>Bacteria</taxon>
        <taxon>Pseudomonadati</taxon>
        <taxon>Verrucomicrobiota</taxon>
        <taxon>Opitutia</taxon>
        <taxon>Opitutales</taxon>
        <taxon>Opitutaceae</taxon>
        <taxon>Synoicihabitans</taxon>
    </lineage>
</organism>
<evidence type="ECO:0000256" key="1">
    <source>
        <dbReference type="ARBA" id="ARBA00004571"/>
    </source>
</evidence>
<dbReference type="Gene3D" id="2.40.170.20">
    <property type="entry name" value="TonB-dependent receptor, beta-barrel domain"/>
    <property type="match status" value="1"/>
</dbReference>
<evidence type="ECO:0000256" key="3">
    <source>
        <dbReference type="ARBA" id="ARBA00022452"/>
    </source>
</evidence>
<evidence type="ECO:0000313" key="15">
    <source>
        <dbReference type="Proteomes" id="UP001218638"/>
    </source>
</evidence>
<sequence>MKPLSRSVLFAITTLSAFAQSSPTIVEAPTFEVVATRLTTTSASPTTDLTLDPTAAPGELALPTLAAEIAGFAVGSNQSRSFTDTFAIRGLTNTPIFGAPAVTVYLDDLPLGSGFTFPSDLTGFAQAQLLRGPGAGTRFGRSGPGGILLLSTPTNPTASTGSLTLAVGDHGARSATVTGASAAGGELDAYVAATWRERDGYVRNTTLNQDVDPQETQSALARLRWRASERAEFTLFLNALRARDGAQPLVPLFGPLYTVQRSAEGETHLDAFNAALTAAVTTDGGRLTTTTGFSHWDMGPYSNTLDFGFAELGNGSTLTQKNLSEEIIFTAHDDAAFPWRAGFFVNDGQTNGSFTRDFGGFTFEQSDYQFDVLDLALFGEATFALTDALDLTTGLRLVKTEMDSVRTETVPVPQVTPASHSSDAILPHLNLRQDLGHGTTAFANIAMGYKTGGFSAFTGNAALAPYDAEYTTAYEAGVTHATADGRYSVTVRAYLYDIDDYQIERSFATQAAADDYLVVNADSARSIGGELELAWRPVQGLELAASYGLTDTTLRGFTDPYTGDVFNDNRVPYVPTHDAHLRADYVTDAGFFVGATVSRVGKTYYTEAEDPTFMQDTYTLLHARLGYTAERYRIQLSGTNITDEEYYSAITPGTFHGTPGTPRTFLGEVTFRF</sequence>
<feature type="chain" id="PRO_5042032476" evidence="12">
    <location>
        <begin position="20"/>
        <end position="673"/>
    </location>
</feature>
<dbReference type="Pfam" id="PF00593">
    <property type="entry name" value="TonB_dep_Rec_b-barrel"/>
    <property type="match status" value="1"/>
</dbReference>
<feature type="signal peptide" evidence="12">
    <location>
        <begin position="1"/>
        <end position="19"/>
    </location>
</feature>
<keyword evidence="12" id="KW-0732">Signal</keyword>
<keyword evidence="14" id="KW-0675">Receptor</keyword>
<evidence type="ECO:0000256" key="6">
    <source>
        <dbReference type="ARBA" id="ARBA00023004"/>
    </source>
</evidence>
<comment type="similarity">
    <text evidence="11">Belongs to the TonB-dependent receptor family.</text>
</comment>
<dbReference type="InterPro" id="IPR000531">
    <property type="entry name" value="Beta-barrel_TonB"/>
</dbReference>
<keyword evidence="6" id="KW-0408">Iron</keyword>
<evidence type="ECO:0000256" key="2">
    <source>
        <dbReference type="ARBA" id="ARBA00022448"/>
    </source>
</evidence>
<dbReference type="GO" id="GO:0009279">
    <property type="term" value="C:cell outer membrane"/>
    <property type="evidence" value="ECO:0007669"/>
    <property type="project" value="UniProtKB-SubCell"/>
</dbReference>
<dbReference type="SUPFAM" id="SSF56935">
    <property type="entry name" value="Porins"/>
    <property type="match status" value="1"/>
</dbReference>
<reference evidence="14" key="1">
    <citation type="submission" date="2023-03" db="EMBL/GenBank/DDBJ databases">
        <title>Lomoglobus Profundus gen. nov., sp. nov., a novel member of the phylum Verrucomicrobia, isolated from deep-marine sediment of South China Sea.</title>
        <authorList>
            <person name="Ahmad T."/>
            <person name="Ishaq S.E."/>
            <person name="Wang F."/>
        </authorList>
    </citation>
    <scope>NUCLEOTIDE SEQUENCE</scope>
    <source>
        <strain evidence="14">LMO-M01</strain>
    </source>
</reference>
<feature type="domain" description="TonB-dependent receptor-like beta-barrel" evidence="13">
    <location>
        <begin position="238"/>
        <end position="641"/>
    </location>
</feature>
<dbReference type="RefSeq" id="WP_330931863.1">
    <property type="nucleotide sequence ID" value="NZ_CP119075.1"/>
</dbReference>
<evidence type="ECO:0000256" key="9">
    <source>
        <dbReference type="ARBA" id="ARBA00023136"/>
    </source>
</evidence>
<evidence type="ECO:0000259" key="13">
    <source>
        <dbReference type="Pfam" id="PF00593"/>
    </source>
</evidence>
<dbReference type="PANTHER" id="PTHR32552:SF81">
    <property type="entry name" value="TONB-DEPENDENT OUTER MEMBRANE RECEPTOR"/>
    <property type="match status" value="1"/>
</dbReference>
<gene>
    <name evidence="14" type="ORF">PXH66_21205</name>
</gene>
<keyword evidence="10 11" id="KW-0998">Cell outer membrane</keyword>
<dbReference type="InterPro" id="IPR039426">
    <property type="entry name" value="TonB-dep_rcpt-like"/>
</dbReference>
<keyword evidence="9 11" id="KW-0472">Membrane</keyword>
<keyword evidence="7" id="KW-0406">Ion transport</keyword>
<evidence type="ECO:0000256" key="12">
    <source>
        <dbReference type="SAM" id="SignalP"/>
    </source>
</evidence>
<evidence type="ECO:0000256" key="4">
    <source>
        <dbReference type="ARBA" id="ARBA00022496"/>
    </source>
</evidence>